<sequence>MFTSTMAGSRSKKADRIKSKRLIQQQGDLVISGFKGLISVIEEFTGDYSSTRPTHTTSHKIDHMSKLESRLLPQLQKQINTILEPLVAPDSPDEPCSRLQSILDFQPRLLVTLKQIKSAIRILDPGSDYENIGHIDQDHNELKPYRLDMIYDTSRTCLQNITFFFQACNGLIKELKLSTNARVEPEDDVSVNGEDLDAECRKLLKEIQTILNYIQIPEFDLVQGEWPDEKGFIDDKIEDLFKQINPTSDDDNEDIEEALLPVLKSFEPVLKLTRLYLSKLTLPSMDRKLVSYCTEMSSRELRTLDQLGCDINLALGIVTERLSDIICEAEPSEYEQSVEAGMEELQDVFKLATPLILQHFVPIIPETEGLQNYLREWFNTWNSQITLAINNFMVAFKNYELQSDQSQSDQSQSDDSQSNHSESQSD</sequence>
<protein>
    <submittedName>
        <fullName evidence="1">Uncharacterized protein</fullName>
    </submittedName>
</protein>
<keyword evidence="2" id="KW-1185">Reference proteome</keyword>
<organism evidence="1 2">
    <name type="scientific">Puccinia striiformis f. sp. tritici</name>
    <dbReference type="NCBI Taxonomy" id="168172"/>
    <lineage>
        <taxon>Eukaryota</taxon>
        <taxon>Fungi</taxon>
        <taxon>Dikarya</taxon>
        <taxon>Basidiomycota</taxon>
        <taxon>Pucciniomycotina</taxon>
        <taxon>Pucciniomycetes</taxon>
        <taxon>Pucciniales</taxon>
        <taxon>Pucciniaceae</taxon>
        <taxon>Puccinia</taxon>
    </lineage>
</organism>
<evidence type="ECO:0000313" key="1">
    <source>
        <dbReference type="EMBL" id="KAI7950125.1"/>
    </source>
</evidence>
<gene>
    <name evidence="1" type="ORF">MJO28_008946</name>
</gene>
<dbReference type="Proteomes" id="UP001060170">
    <property type="component" value="Chromosome 8"/>
</dbReference>
<reference evidence="2" key="2">
    <citation type="journal article" date="2018" name="Mol. Plant Microbe Interact.">
        <title>Genome sequence resources for the wheat stripe rust pathogen (Puccinia striiformis f. sp. tritici) and the barley stripe rust pathogen (Puccinia striiformis f. sp. hordei).</title>
        <authorList>
            <person name="Xia C."/>
            <person name="Wang M."/>
            <person name="Yin C."/>
            <person name="Cornejo O.E."/>
            <person name="Hulbert S.H."/>
            <person name="Chen X."/>
        </authorList>
    </citation>
    <scope>NUCLEOTIDE SEQUENCE [LARGE SCALE GENOMIC DNA]</scope>
    <source>
        <strain evidence="2">93-210</strain>
    </source>
</reference>
<reference evidence="1 2" key="3">
    <citation type="journal article" date="2022" name="Microbiol. Spectr.">
        <title>Folding features and dynamics of 3D genome architecture in plant fungal pathogens.</title>
        <authorList>
            <person name="Xia C."/>
        </authorList>
    </citation>
    <scope>NUCLEOTIDE SEQUENCE [LARGE SCALE GENOMIC DNA]</scope>
    <source>
        <strain evidence="1 2">93-210</strain>
    </source>
</reference>
<evidence type="ECO:0000313" key="2">
    <source>
        <dbReference type="Proteomes" id="UP001060170"/>
    </source>
</evidence>
<accession>A0ACC0EFA7</accession>
<reference evidence="2" key="1">
    <citation type="journal article" date="2018" name="BMC Genomics">
        <title>Genomic insights into host adaptation between the wheat stripe rust pathogen (Puccinia striiformis f. sp. tritici) and the barley stripe rust pathogen (Puccinia striiformis f. sp. hordei).</title>
        <authorList>
            <person name="Xia C."/>
            <person name="Wang M."/>
            <person name="Yin C."/>
            <person name="Cornejo O.E."/>
            <person name="Hulbert S.H."/>
            <person name="Chen X."/>
        </authorList>
    </citation>
    <scope>NUCLEOTIDE SEQUENCE [LARGE SCALE GENOMIC DNA]</scope>
    <source>
        <strain evidence="2">93-210</strain>
    </source>
</reference>
<proteinExistence type="predicted"/>
<comment type="caution">
    <text evidence="1">The sequence shown here is derived from an EMBL/GenBank/DDBJ whole genome shotgun (WGS) entry which is preliminary data.</text>
</comment>
<name>A0ACC0EFA7_9BASI</name>
<dbReference type="EMBL" id="CM045872">
    <property type="protein sequence ID" value="KAI7950125.1"/>
    <property type="molecule type" value="Genomic_DNA"/>
</dbReference>